<dbReference type="RefSeq" id="WP_273866831.1">
    <property type="nucleotide sequence ID" value="NZ_JAMDHD010000005.1"/>
</dbReference>
<protein>
    <submittedName>
        <fullName evidence="1">Uncharacterized protein</fullName>
    </submittedName>
</protein>
<keyword evidence="2" id="KW-1185">Reference proteome</keyword>
<proteinExistence type="predicted"/>
<dbReference type="EMBL" id="JAMDHD010000005">
    <property type="protein sequence ID" value="MDD0984091.1"/>
    <property type="molecule type" value="Genomic_DNA"/>
</dbReference>
<accession>A0ABT5N6D9</accession>
<sequence length="439" mass="47913">MNVSMFNSLISDGYKAALEPANSFSSGELSIKRGKKPDDILNAFTATPRGFGECFDSSTHAAVIKMMMMTFGQSPQDMFEEVKVAGDGYDITMKDEFKVHISKEELKLTAKASRFAGNDSSAIADANVVLAAFAKRKQQTGEYGSFEQALRKSLEGETTQNCLRGMGMIGFAQFVPTTDMAASGALGVVETHNFGSAFVMDNTQHNYGHKQRVDRSYGYMLFNDTQAPEASPASLETGALKLSRAPVGVPPADIWSGFYQGVEGNCVTVSAIKAAMMRFGQRPQDIFKKVTVTAEGYEVVMRDSYKLTLTHDELRKAQAASNLKGTNPSLLADANFLYAASAKRAQWENNDGRARQSFEMAMETLNDGEYPGAALRRLGLSAYVRESTVKELINGAIGTLANSHHSVVVIGGILDMYGQKCNLVQSQWQDYFLRALKLV</sequence>
<evidence type="ECO:0000313" key="2">
    <source>
        <dbReference type="Proteomes" id="UP001148189"/>
    </source>
</evidence>
<evidence type="ECO:0000313" key="1">
    <source>
        <dbReference type="EMBL" id="MDD0984091.1"/>
    </source>
</evidence>
<name>A0ABT5N6D9_9PSED</name>
<dbReference type="Proteomes" id="UP001148189">
    <property type="component" value="Unassembled WGS sequence"/>
</dbReference>
<comment type="caution">
    <text evidence="1">The sequence shown here is derived from an EMBL/GenBank/DDBJ whole genome shotgun (WGS) entry which is preliminary data.</text>
</comment>
<organism evidence="1 2">
    <name type="scientific">Pseudomonas shahriarae</name>
    <dbReference type="NCBI Taxonomy" id="2745512"/>
    <lineage>
        <taxon>Bacteria</taxon>
        <taxon>Pseudomonadati</taxon>
        <taxon>Pseudomonadota</taxon>
        <taxon>Gammaproteobacteria</taxon>
        <taxon>Pseudomonadales</taxon>
        <taxon>Pseudomonadaceae</taxon>
        <taxon>Pseudomonas</taxon>
    </lineage>
</organism>
<reference evidence="1" key="1">
    <citation type="submission" date="2022-05" db="EMBL/GenBank/DDBJ databases">
        <title>Novel Pseudomonas spp. Isolated from a Rainbow Trout Aquaculture Facility.</title>
        <authorList>
            <person name="Testerman T."/>
            <person name="Graf J."/>
        </authorList>
    </citation>
    <scope>NUCLEOTIDE SEQUENCE</scope>
    <source>
        <strain evidence="1">ID1050</strain>
    </source>
</reference>
<gene>
    <name evidence="1" type="ORF">M5G21_03860</name>
</gene>